<dbReference type="EMBL" id="CAIIXF020000003">
    <property type="protein sequence ID" value="CAH1779059.1"/>
    <property type="molecule type" value="Genomic_DNA"/>
</dbReference>
<gene>
    <name evidence="3" type="ORF">OFUS_LOCUS5905</name>
</gene>
<feature type="compositionally biased region" description="Basic residues" evidence="1">
    <location>
        <begin position="33"/>
        <end position="44"/>
    </location>
</feature>
<organism evidence="3 4">
    <name type="scientific">Owenia fusiformis</name>
    <name type="common">Polychaete worm</name>
    <dbReference type="NCBI Taxonomy" id="6347"/>
    <lineage>
        <taxon>Eukaryota</taxon>
        <taxon>Metazoa</taxon>
        <taxon>Spiralia</taxon>
        <taxon>Lophotrochozoa</taxon>
        <taxon>Annelida</taxon>
        <taxon>Polychaeta</taxon>
        <taxon>Sedentaria</taxon>
        <taxon>Canalipalpata</taxon>
        <taxon>Sabellida</taxon>
        <taxon>Oweniida</taxon>
        <taxon>Oweniidae</taxon>
        <taxon>Owenia</taxon>
    </lineage>
</organism>
<proteinExistence type="predicted"/>
<comment type="caution">
    <text evidence="3">The sequence shown here is derived from an EMBL/GenBank/DDBJ whole genome shotgun (WGS) entry which is preliminary data.</text>
</comment>
<reference evidence="3" key="1">
    <citation type="submission" date="2022-03" db="EMBL/GenBank/DDBJ databases">
        <authorList>
            <person name="Martin C."/>
        </authorList>
    </citation>
    <scope>NUCLEOTIDE SEQUENCE</scope>
</reference>
<feature type="region of interest" description="Disordered" evidence="1">
    <location>
        <begin position="208"/>
        <end position="277"/>
    </location>
</feature>
<protein>
    <submittedName>
        <fullName evidence="3">Uncharacterized protein</fullName>
    </submittedName>
</protein>
<feature type="compositionally biased region" description="Basic residues" evidence="1">
    <location>
        <begin position="84"/>
        <end position="106"/>
    </location>
</feature>
<feature type="signal peptide" evidence="2">
    <location>
        <begin position="1"/>
        <end position="30"/>
    </location>
</feature>
<accession>A0A8S4NEJ0</accession>
<feature type="compositionally biased region" description="Low complexity" evidence="1">
    <location>
        <begin position="51"/>
        <end position="61"/>
    </location>
</feature>
<keyword evidence="2" id="KW-0732">Signal</keyword>
<dbReference type="Proteomes" id="UP000749559">
    <property type="component" value="Unassembled WGS sequence"/>
</dbReference>
<feature type="compositionally biased region" description="Basic and acidic residues" evidence="1">
    <location>
        <begin position="266"/>
        <end position="277"/>
    </location>
</feature>
<feature type="non-terminal residue" evidence="3">
    <location>
        <position position="293"/>
    </location>
</feature>
<evidence type="ECO:0000313" key="3">
    <source>
        <dbReference type="EMBL" id="CAH1779059.1"/>
    </source>
</evidence>
<dbReference type="AlphaFoldDB" id="A0A8S4NEJ0"/>
<evidence type="ECO:0000313" key="4">
    <source>
        <dbReference type="Proteomes" id="UP000749559"/>
    </source>
</evidence>
<keyword evidence="4" id="KW-1185">Reference proteome</keyword>
<sequence>PPNAKTRMLGLKRIFLIGFISLCLVHYISAGQKKNRTKPTKKLRRTEPPETTKTTTINTTTSDGNNVTTPTIITTTTSNDLGKNKNKNRNKNKKNKTKARKPKRPKNTPLTTTTSNGLRSGLEIPECVPSDVPDFSGYCPPGYNLKIPECCVPVHVDFDPFGGGISGEGNDICPTGYELNITCTTNSTTTTTEKPVSDVDENGLKITNPVEDKTASEEAPLPNDLVSSGAEEDGIASAERATNNLPPPGYDGSDSKADDTPAELKSLSDEEKTISEKAVLEGNTIDVGDGLTA</sequence>
<evidence type="ECO:0000256" key="1">
    <source>
        <dbReference type="SAM" id="MobiDB-lite"/>
    </source>
</evidence>
<evidence type="ECO:0000256" key="2">
    <source>
        <dbReference type="SAM" id="SignalP"/>
    </source>
</evidence>
<name>A0A8S4NEJ0_OWEFU</name>
<feature type="region of interest" description="Disordered" evidence="1">
    <location>
        <begin position="33"/>
        <end position="122"/>
    </location>
</feature>
<feature type="non-terminal residue" evidence="3">
    <location>
        <position position="1"/>
    </location>
</feature>
<feature type="compositionally biased region" description="Low complexity" evidence="1">
    <location>
        <begin position="68"/>
        <end position="77"/>
    </location>
</feature>
<feature type="chain" id="PRO_5035882444" evidence="2">
    <location>
        <begin position="31"/>
        <end position="293"/>
    </location>
</feature>